<comment type="subcellular location">
    <subcellularLocation>
        <location evidence="2">Membrane</location>
        <topology evidence="2">Multi-pass membrane protein</topology>
    </subcellularLocation>
    <subcellularLocation>
        <location evidence="9">Mitochondrion inner membrane</location>
        <topology evidence="9">Multi-pass membrane protein</topology>
        <orientation evidence="9">Matrix side</orientation>
    </subcellularLocation>
</comment>
<keyword evidence="5 9" id="KW-0812">Transmembrane</keyword>
<keyword evidence="9" id="KW-0831">Ubiquinone biosynthesis</keyword>
<keyword evidence="7 9" id="KW-0472">Membrane</keyword>
<dbReference type="Proteomes" id="UP000247498">
    <property type="component" value="Unassembled WGS sequence"/>
</dbReference>
<dbReference type="GO" id="GO:0008299">
    <property type="term" value="P:isoprenoid biosynthetic process"/>
    <property type="evidence" value="ECO:0007669"/>
    <property type="project" value="UniProtKB-UniRule"/>
</dbReference>
<dbReference type="EC" id="2.5.1.39" evidence="9"/>
<comment type="cofactor">
    <cofactor evidence="1 9">
        <name>Mg(2+)</name>
        <dbReference type="ChEBI" id="CHEBI:18420"/>
    </cofactor>
</comment>
<dbReference type="EMBL" id="BDRX01000085">
    <property type="protein sequence ID" value="GBF96715.1"/>
    <property type="molecule type" value="Genomic_DNA"/>
</dbReference>
<dbReference type="PANTHER" id="PTHR11048">
    <property type="entry name" value="PRENYLTRANSFERASES"/>
    <property type="match status" value="1"/>
</dbReference>
<evidence type="ECO:0000313" key="12">
    <source>
        <dbReference type="Proteomes" id="UP000247498"/>
    </source>
</evidence>
<reference evidence="11 12" key="1">
    <citation type="journal article" date="2018" name="Sci. Rep.">
        <title>Raphidocelis subcapitata (=Pseudokirchneriella subcapitata) provides an insight into genome evolution and environmental adaptations in the Sphaeropleales.</title>
        <authorList>
            <person name="Suzuki S."/>
            <person name="Yamaguchi H."/>
            <person name="Nakajima N."/>
            <person name="Kawachi M."/>
        </authorList>
    </citation>
    <scope>NUCLEOTIDE SEQUENCE [LARGE SCALE GENOMIC DNA]</scope>
    <source>
        <strain evidence="11 12">NIES-35</strain>
    </source>
</reference>
<dbReference type="InParanoid" id="A0A2V0PI16"/>
<dbReference type="PROSITE" id="PS00943">
    <property type="entry name" value="UBIA"/>
    <property type="match status" value="1"/>
</dbReference>
<comment type="function">
    <text evidence="9">Catalyzes the prenylation of para-hydroxybenzoate (PHB) with an all-trans polyprenyl group. Mediates the second step in the final reaction sequence of coenzyme Q (CoQ) biosynthesis, which is the condensation of the polyisoprenoid side chain with PHB, generating the first membrane-bound Q intermediate.</text>
</comment>
<evidence type="ECO:0000256" key="10">
    <source>
        <dbReference type="SAM" id="MobiDB-lite"/>
    </source>
</evidence>
<evidence type="ECO:0000256" key="8">
    <source>
        <dbReference type="ARBA" id="ARBA00050283"/>
    </source>
</evidence>
<keyword evidence="6 9" id="KW-1133">Transmembrane helix</keyword>
<evidence type="ECO:0000256" key="4">
    <source>
        <dbReference type="ARBA" id="ARBA00022679"/>
    </source>
</evidence>
<feature type="compositionally biased region" description="Low complexity" evidence="10">
    <location>
        <begin position="30"/>
        <end position="52"/>
    </location>
</feature>
<proteinExistence type="inferred from homology"/>
<comment type="similarity">
    <text evidence="3 9">Belongs to the UbiA prenyltransferase family.</text>
</comment>
<keyword evidence="4 9" id="KW-0808">Transferase</keyword>
<dbReference type="InterPro" id="IPR044878">
    <property type="entry name" value="UbiA_sf"/>
</dbReference>
<dbReference type="CDD" id="cd13959">
    <property type="entry name" value="PT_UbiA_COQ2"/>
    <property type="match status" value="1"/>
</dbReference>
<feature type="region of interest" description="Disordered" evidence="10">
    <location>
        <begin position="30"/>
        <end position="98"/>
    </location>
</feature>
<comment type="caution">
    <text evidence="11">The sequence shown here is derived from an EMBL/GenBank/DDBJ whole genome shotgun (WGS) entry which is preliminary data.</text>
</comment>
<evidence type="ECO:0000256" key="3">
    <source>
        <dbReference type="ARBA" id="ARBA00005985"/>
    </source>
</evidence>
<dbReference type="Pfam" id="PF01040">
    <property type="entry name" value="UbiA"/>
    <property type="match status" value="1"/>
</dbReference>
<organism evidence="11 12">
    <name type="scientific">Raphidocelis subcapitata</name>
    <dbReference type="NCBI Taxonomy" id="307507"/>
    <lineage>
        <taxon>Eukaryota</taxon>
        <taxon>Viridiplantae</taxon>
        <taxon>Chlorophyta</taxon>
        <taxon>core chlorophytes</taxon>
        <taxon>Chlorophyceae</taxon>
        <taxon>CS clade</taxon>
        <taxon>Sphaeropleales</taxon>
        <taxon>Selenastraceae</taxon>
        <taxon>Raphidocelis</taxon>
    </lineage>
</organism>
<dbReference type="STRING" id="307507.A0A2V0PI16"/>
<dbReference type="PANTHER" id="PTHR11048:SF28">
    <property type="entry name" value="4-HYDROXYBENZOATE POLYPRENYLTRANSFERASE, MITOCHONDRIAL"/>
    <property type="match status" value="1"/>
</dbReference>
<dbReference type="OrthoDB" id="18170at2759"/>
<keyword evidence="9" id="KW-0414">Isoprene biosynthesis</keyword>
<protein>
    <recommendedName>
        <fullName evidence="9">4-hydroxybenzoate polyprenyltransferase, mitochondrial</fullName>
        <shortName evidence="9">4-HB polyprenyltransferase</shortName>
        <ecNumber evidence="9">2.5.1.39</ecNumber>
    </recommendedName>
    <alternativeName>
        <fullName evidence="9">Para-hydroxybenzoate--polyprenyltransferase</fullName>
        <shortName evidence="9">PHB:PPT</shortName>
        <shortName evidence="9">PHB:polyprenyltransferase</shortName>
    </alternativeName>
</protein>
<dbReference type="GO" id="GO:0008412">
    <property type="term" value="F:4-hydroxybenzoate polyprenyltransferase activity"/>
    <property type="evidence" value="ECO:0007669"/>
    <property type="project" value="UniProtKB-EC"/>
</dbReference>
<evidence type="ECO:0000256" key="5">
    <source>
        <dbReference type="ARBA" id="ARBA00022692"/>
    </source>
</evidence>
<dbReference type="HAMAP" id="MF_01635">
    <property type="entry name" value="UbiA"/>
    <property type="match status" value="1"/>
</dbReference>
<evidence type="ECO:0000256" key="2">
    <source>
        <dbReference type="ARBA" id="ARBA00004141"/>
    </source>
</evidence>
<gene>
    <name evidence="11" type="ORF">Rsub_09457</name>
</gene>
<name>A0A2V0PI16_9CHLO</name>
<dbReference type="InterPro" id="IPR030470">
    <property type="entry name" value="UbiA_prenylTrfase_CS"/>
</dbReference>
<sequence>MASPEPLARGAGALLARWRGLQALAAQRRQAAAAAAAAGVQGLSSASGARSNAGGGPGGAHAASGPQPQPQPQQPAWQGSPQQQQPQQDNQPQQQAARGTWLERALPASALPYAHLMRLEKPIGTYLLAWPGLWSIALAAEKGHLPDPWLSFLFVVGAVLLRGAGCTVNDLWDRDIDRQVARTRGRPIASGAVSVPQGIAFLGAQLALGLGVLLQLNPYTQVLGASSLLLVGTYPLMKRVTGWPQAYLGLTINWGALMGWAAARGACDWTVVLPLYAAGVNWSLVYDTIYAHQDKADDAKVGVGSTALSLGARTKPALSAFAALQAGCLLAAGGAAGAGAAFHAAVAAGAAHQAWQIWGVDLDDGRDCMAKFVSNKWYGAVLYAGIVADRLLLF</sequence>
<feature type="compositionally biased region" description="Low complexity" evidence="10">
    <location>
        <begin position="74"/>
        <end position="98"/>
    </location>
</feature>
<dbReference type="FunCoup" id="A0A2V0PI16">
    <property type="interactions" value="1516"/>
</dbReference>
<comment type="catalytic activity">
    <reaction evidence="8">
        <text>4-hydroxybenzoate + (2E)-geranyl diphosphate = 3-geranyl-4-hydroxybenzoate + diphosphate</text>
        <dbReference type="Rhea" id="RHEA:27854"/>
        <dbReference type="ChEBI" id="CHEBI:17879"/>
        <dbReference type="ChEBI" id="CHEBI:33019"/>
        <dbReference type="ChEBI" id="CHEBI:58057"/>
        <dbReference type="ChEBI" id="CHEBI:60878"/>
        <dbReference type="EC" id="2.5.1.93"/>
    </reaction>
</comment>
<dbReference type="GO" id="GO:0005743">
    <property type="term" value="C:mitochondrial inner membrane"/>
    <property type="evidence" value="ECO:0007669"/>
    <property type="project" value="UniProtKB-SubCell"/>
</dbReference>
<dbReference type="AlphaFoldDB" id="A0A2V0PI16"/>
<dbReference type="NCBIfam" id="TIGR01474">
    <property type="entry name" value="ubiA_proteo"/>
    <property type="match status" value="1"/>
</dbReference>
<dbReference type="InterPro" id="IPR006370">
    <property type="entry name" value="HB_polyprenyltransferase-like"/>
</dbReference>
<dbReference type="GO" id="GO:0102930">
    <property type="term" value="F:4-hydroxybenzoate geranyltransferase activity"/>
    <property type="evidence" value="ECO:0007669"/>
    <property type="project" value="UniProtKB-EC"/>
</dbReference>
<dbReference type="Gene3D" id="1.20.120.1780">
    <property type="entry name" value="UbiA prenyltransferase"/>
    <property type="match status" value="1"/>
</dbReference>
<comment type="catalytic activity">
    <reaction evidence="9">
        <text>an all-trans-polyprenyl diphosphate + 4-hydroxybenzoate = a 4-hydroxy-3-(all-trans-polyprenyl)benzoate + diphosphate</text>
        <dbReference type="Rhea" id="RHEA:44504"/>
        <dbReference type="Rhea" id="RHEA-COMP:9514"/>
        <dbReference type="Rhea" id="RHEA-COMP:9564"/>
        <dbReference type="ChEBI" id="CHEBI:17879"/>
        <dbReference type="ChEBI" id="CHEBI:33019"/>
        <dbReference type="ChEBI" id="CHEBI:58914"/>
        <dbReference type="ChEBI" id="CHEBI:78396"/>
        <dbReference type="EC" id="2.5.1.39"/>
    </reaction>
</comment>
<dbReference type="Gene3D" id="1.10.357.140">
    <property type="entry name" value="UbiA prenyltransferase"/>
    <property type="match status" value="1"/>
</dbReference>
<dbReference type="UniPathway" id="UPA00232"/>
<comment type="pathway">
    <text evidence="9">Cofactor biosynthesis; ubiquinone biosynthesis.</text>
</comment>
<keyword evidence="12" id="KW-1185">Reference proteome</keyword>
<keyword evidence="9" id="KW-0496">Mitochondrion</keyword>
<dbReference type="FunFam" id="1.20.120.1780:FF:000001">
    <property type="entry name" value="4-hydroxybenzoate octaprenyltransferase"/>
    <property type="match status" value="1"/>
</dbReference>
<keyword evidence="9" id="KW-0999">Mitochondrion inner membrane</keyword>
<evidence type="ECO:0000256" key="7">
    <source>
        <dbReference type="ARBA" id="ARBA00023136"/>
    </source>
</evidence>
<evidence type="ECO:0000256" key="1">
    <source>
        <dbReference type="ARBA" id="ARBA00001946"/>
    </source>
</evidence>
<accession>A0A2V0PI16</accession>
<dbReference type="FunFam" id="1.10.357.140:FF:000003">
    <property type="entry name" value="4-hydroxybenzoate polyprenyltransferase, mitochondrial"/>
    <property type="match status" value="1"/>
</dbReference>
<evidence type="ECO:0000256" key="9">
    <source>
        <dbReference type="HAMAP-Rule" id="MF_03189"/>
    </source>
</evidence>
<dbReference type="GO" id="GO:0006744">
    <property type="term" value="P:ubiquinone biosynthetic process"/>
    <property type="evidence" value="ECO:0007669"/>
    <property type="project" value="UniProtKB-UniRule"/>
</dbReference>
<evidence type="ECO:0000256" key="6">
    <source>
        <dbReference type="ARBA" id="ARBA00022989"/>
    </source>
</evidence>
<dbReference type="InterPro" id="IPR039653">
    <property type="entry name" value="Prenyltransferase"/>
</dbReference>
<dbReference type="InterPro" id="IPR000537">
    <property type="entry name" value="UbiA_prenyltransferase"/>
</dbReference>
<evidence type="ECO:0000313" key="11">
    <source>
        <dbReference type="EMBL" id="GBF96715.1"/>
    </source>
</evidence>